<name>A0AAQ4ERI2_AMBAM</name>
<keyword evidence="2" id="KW-1185">Reference proteome</keyword>
<accession>A0AAQ4ERI2</accession>
<gene>
    <name evidence="1" type="ORF">V5799_029261</name>
</gene>
<reference evidence="1 2" key="1">
    <citation type="journal article" date="2023" name="Arcadia Sci">
        <title>De novo assembly of a long-read Amblyomma americanum tick genome.</title>
        <authorList>
            <person name="Chou S."/>
            <person name="Poskanzer K.E."/>
            <person name="Rollins M."/>
            <person name="Thuy-Boun P.S."/>
        </authorList>
    </citation>
    <scope>NUCLEOTIDE SEQUENCE [LARGE SCALE GENOMIC DNA]</scope>
    <source>
        <strain evidence="1">F_SG_1</strain>
        <tissue evidence="1">Salivary glands</tissue>
    </source>
</reference>
<organism evidence="1 2">
    <name type="scientific">Amblyomma americanum</name>
    <name type="common">Lone star tick</name>
    <dbReference type="NCBI Taxonomy" id="6943"/>
    <lineage>
        <taxon>Eukaryota</taxon>
        <taxon>Metazoa</taxon>
        <taxon>Ecdysozoa</taxon>
        <taxon>Arthropoda</taxon>
        <taxon>Chelicerata</taxon>
        <taxon>Arachnida</taxon>
        <taxon>Acari</taxon>
        <taxon>Parasitiformes</taxon>
        <taxon>Ixodida</taxon>
        <taxon>Ixodoidea</taxon>
        <taxon>Ixodidae</taxon>
        <taxon>Amblyomminae</taxon>
        <taxon>Amblyomma</taxon>
    </lineage>
</organism>
<dbReference type="EMBL" id="JARKHS020011909">
    <property type="protein sequence ID" value="KAK8777394.1"/>
    <property type="molecule type" value="Genomic_DNA"/>
</dbReference>
<sequence>MSLPFMKVTKTHSCQKYQLCQLKFAYSHQLCLYKISSPRCSLLMGNRFSHSAHFEHFCLWLKGGRISG</sequence>
<protein>
    <submittedName>
        <fullName evidence="1">Uncharacterized protein</fullName>
    </submittedName>
</protein>
<dbReference type="Proteomes" id="UP001321473">
    <property type="component" value="Unassembled WGS sequence"/>
</dbReference>
<dbReference type="AlphaFoldDB" id="A0AAQ4ERI2"/>
<evidence type="ECO:0000313" key="2">
    <source>
        <dbReference type="Proteomes" id="UP001321473"/>
    </source>
</evidence>
<evidence type="ECO:0000313" key="1">
    <source>
        <dbReference type="EMBL" id="KAK8777394.1"/>
    </source>
</evidence>
<comment type="caution">
    <text evidence="1">The sequence shown here is derived from an EMBL/GenBank/DDBJ whole genome shotgun (WGS) entry which is preliminary data.</text>
</comment>
<proteinExistence type="predicted"/>